<dbReference type="Proteomes" id="UP000027073">
    <property type="component" value="Unassembled WGS sequence"/>
</dbReference>
<evidence type="ECO:0000256" key="1">
    <source>
        <dbReference type="ARBA" id="ARBA00001947"/>
    </source>
</evidence>
<dbReference type="GO" id="GO:0008270">
    <property type="term" value="F:zinc ion binding"/>
    <property type="evidence" value="ECO:0007669"/>
    <property type="project" value="InterPro"/>
</dbReference>
<evidence type="ECO:0000313" key="10">
    <source>
        <dbReference type="Proteomes" id="UP000027073"/>
    </source>
</evidence>
<name>A0A067NQU6_PLEO1</name>
<dbReference type="SMART" id="SM00829">
    <property type="entry name" value="PKS_ER"/>
    <property type="match status" value="1"/>
</dbReference>
<dbReference type="HOGENOM" id="CLU_026673_11_5_1"/>
<dbReference type="InterPro" id="IPR045306">
    <property type="entry name" value="SDH-like"/>
</dbReference>
<evidence type="ECO:0000259" key="8">
    <source>
        <dbReference type="SMART" id="SM00829"/>
    </source>
</evidence>
<dbReference type="OrthoDB" id="2148442at2759"/>
<dbReference type="InterPro" id="IPR013149">
    <property type="entry name" value="ADH-like_C"/>
</dbReference>
<dbReference type="FunCoup" id="A0A067NQU6">
    <property type="interactions" value="94"/>
</dbReference>
<dbReference type="InterPro" id="IPR013154">
    <property type="entry name" value="ADH-like_N"/>
</dbReference>
<keyword evidence="6" id="KW-0520">NAD</keyword>
<dbReference type="InParanoid" id="A0A067NQU6"/>
<dbReference type="VEuPathDB" id="FungiDB:PLEOSDRAFT_1092940"/>
<evidence type="ECO:0000256" key="5">
    <source>
        <dbReference type="ARBA" id="ARBA00023002"/>
    </source>
</evidence>
<dbReference type="InterPro" id="IPR002328">
    <property type="entry name" value="ADH_Zn_CS"/>
</dbReference>
<evidence type="ECO:0000256" key="7">
    <source>
        <dbReference type="RuleBase" id="RU361277"/>
    </source>
</evidence>
<accession>A0A067NQU6</accession>
<dbReference type="InterPro" id="IPR011032">
    <property type="entry name" value="GroES-like_sf"/>
</dbReference>
<feature type="domain" description="Enoyl reductase (ER)" evidence="8">
    <location>
        <begin position="10"/>
        <end position="363"/>
    </location>
</feature>
<dbReference type="PROSITE" id="PS00059">
    <property type="entry name" value="ADH_ZINC"/>
    <property type="match status" value="1"/>
</dbReference>
<dbReference type="GO" id="GO:0003939">
    <property type="term" value="F:L-iditol 2-dehydrogenase (NAD+) activity"/>
    <property type="evidence" value="ECO:0007669"/>
    <property type="project" value="TreeGrafter"/>
</dbReference>
<evidence type="ECO:0000256" key="3">
    <source>
        <dbReference type="ARBA" id="ARBA00022723"/>
    </source>
</evidence>
<keyword evidence="5" id="KW-0560">Oxidoreductase</keyword>
<dbReference type="InterPro" id="IPR036291">
    <property type="entry name" value="NAD(P)-bd_dom_sf"/>
</dbReference>
<dbReference type="FunFam" id="3.40.50.720:FF:000068">
    <property type="entry name" value="Sorbitol dehydrogenase"/>
    <property type="match status" value="1"/>
</dbReference>
<comment type="similarity">
    <text evidence="2 7">Belongs to the zinc-containing alcohol dehydrogenase family.</text>
</comment>
<proteinExistence type="inferred from homology"/>
<protein>
    <recommendedName>
        <fullName evidence="8">Enoyl reductase (ER) domain-containing protein</fullName>
    </recommendedName>
</protein>
<evidence type="ECO:0000256" key="2">
    <source>
        <dbReference type="ARBA" id="ARBA00008072"/>
    </source>
</evidence>
<dbReference type="PANTHER" id="PTHR43161">
    <property type="entry name" value="SORBITOL DEHYDROGENASE"/>
    <property type="match status" value="1"/>
</dbReference>
<comment type="cofactor">
    <cofactor evidence="1 7">
        <name>Zn(2+)</name>
        <dbReference type="ChEBI" id="CHEBI:29105"/>
    </cofactor>
</comment>
<dbReference type="CDD" id="cd05285">
    <property type="entry name" value="sorbitol_DH"/>
    <property type="match status" value="1"/>
</dbReference>
<dbReference type="EMBL" id="KL198007">
    <property type="protein sequence ID" value="KDQ29355.1"/>
    <property type="molecule type" value="Genomic_DNA"/>
</dbReference>
<dbReference type="Pfam" id="PF08240">
    <property type="entry name" value="ADH_N"/>
    <property type="match status" value="1"/>
</dbReference>
<sequence>MSDNPSFVLKAIEEVVYEQRPIPEISDDEVLVEVKKTGICGSDVHYLVHGRIGDFVVVDPMVLGHESAGVISKVGSNVKHVKPGDRVAMEPGATCKKCEACKAGRYELCPDIIFAATPPYDGTLARYYRLPADLAYPLPDGVSLEDGAMMEPLSVAVHSVSTLGAFRTNQSIIVFGCGPVGLLCMAVARALGAKRVIGVDIVQARLDFAKNYAATDIYLPVKMVEGESRPEYSRRNAEEMKKQLNLQDRGPNGIDLVLDASGAEVSIQTGFFVAKTGGTFVQVGMGNPDVTINLSMLMTKELVYKGSFRYGPGSYPLAIALVAQGKVDLKPLVTHRPVFAFDDAIAAFKATRAGKSEDGKGVIKAIISGPGVSPDAA</sequence>
<dbReference type="GO" id="GO:0006062">
    <property type="term" value="P:sorbitol catabolic process"/>
    <property type="evidence" value="ECO:0007669"/>
    <property type="project" value="TreeGrafter"/>
</dbReference>
<gene>
    <name evidence="9" type="ORF">PLEOSDRAFT_1092940</name>
</gene>
<dbReference type="Gene3D" id="3.40.50.720">
    <property type="entry name" value="NAD(P)-binding Rossmann-like Domain"/>
    <property type="match status" value="1"/>
</dbReference>
<reference evidence="10" key="1">
    <citation type="journal article" date="2014" name="Proc. Natl. Acad. Sci. U.S.A.">
        <title>Extensive sampling of basidiomycete genomes demonstrates inadequacy of the white-rot/brown-rot paradigm for wood decay fungi.</title>
        <authorList>
            <person name="Riley R."/>
            <person name="Salamov A.A."/>
            <person name="Brown D.W."/>
            <person name="Nagy L.G."/>
            <person name="Floudas D."/>
            <person name="Held B.W."/>
            <person name="Levasseur A."/>
            <person name="Lombard V."/>
            <person name="Morin E."/>
            <person name="Otillar R."/>
            <person name="Lindquist E.A."/>
            <person name="Sun H."/>
            <person name="LaButti K.M."/>
            <person name="Schmutz J."/>
            <person name="Jabbour D."/>
            <person name="Luo H."/>
            <person name="Baker S.E."/>
            <person name="Pisabarro A.G."/>
            <person name="Walton J.D."/>
            <person name="Blanchette R.A."/>
            <person name="Henrissat B."/>
            <person name="Martin F."/>
            <person name="Cullen D."/>
            <person name="Hibbett D.S."/>
            <person name="Grigoriev I.V."/>
        </authorList>
    </citation>
    <scope>NUCLEOTIDE SEQUENCE [LARGE SCALE GENOMIC DNA]</scope>
    <source>
        <strain evidence="10">PC15</strain>
    </source>
</reference>
<dbReference type="Gene3D" id="3.90.180.10">
    <property type="entry name" value="Medium-chain alcohol dehydrogenases, catalytic domain"/>
    <property type="match status" value="1"/>
</dbReference>
<dbReference type="SUPFAM" id="SSF51735">
    <property type="entry name" value="NAD(P)-binding Rossmann-fold domains"/>
    <property type="match status" value="1"/>
</dbReference>
<evidence type="ECO:0000256" key="4">
    <source>
        <dbReference type="ARBA" id="ARBA00022833"/>
    </source>
</evidence>
<keyword evidence="4 7" id="KW-0862">Zinc</keyword>
<evidence type="ECO:0000256" key="6">
    <source>
        <dbReference type="ARBA" id="ARBA00023027"/>
    </source>
</evidence>
<keyword evidence="3 7" id="KW-0479">Metal-binding</keyword>
<dbReference type="AlphaFoldDB" id="A0A067NQU6"/>
<evidence type="ECO:0000313" key="9">
    <source>
        <dbReference type="EMBL" id="KDQ29355.1"/>
    </source>
</evidence>
<dbReference type="STRING" id="1137138.A0A067NQU6"/>
<organism evidence="9 10">
    <name type="scientific">Pleurotus ostreatus (strain PC15)</name>
    <name type="common">Oyster mushroom</name>
    <dbReference type="NCBI Taxonomy" id="1137138"/>
    <lineage>
        <taxon>Eukaryota</taxon>
        <taxon>Fungi</taxon>
        <taxon>Dikarya</taxon>
        <taxon>Basidiomycota</taxon>
        <taxon>Agaricomycotina</taxon>
        <taxon>Agaricomycetes</taxon>
        <taxon>Agaricomycetidae</taxon>
        <taxon>Agaricales</taxon>
        <taxon>Pleurotineae</taxon>
        <taxon>Pleurotaceae</taxon>
        <taxon>Pleurotus</taxon>
    </lineage>
</organism>
<dbReference type="InterPro" id="IPR020843">
    <property type="entry name" value="ER"/>
</dbReference>
<dbReference type="SUPFAM" id="SSF50129">
    <property type="entry name" value="GroES-like"/>
    <property type="match status" value="1"/>
</dbReference>
<dbReference type="PANTHER" id="PTHR43161:SF9">
    <property type="entry name" value="SORBITOL DEHYDROGENASE"/>
    <property type="match status" value="1"/>
</dbReference>
<dbReference type="Pfam" id="PF00107">
    <property type="entry name" value="ADH_zinc_N"/>
    <property type="match status" value="1"/>
</dbReference>